<protein>
    <recommendedName>
        <fullName evidence="3">Apple domain-containing protein</fullName>
    </recommendedName>
</protein>
<reference evidence="1" key="1">
    <citation type="journal article" date="2020" name="Stud. Mycol.">
        <title>101 Dothideomycetes genomes: a test case for predicting lifestyles and emergence of pathogens.</title>
        <authorList>
            <person name="Haridas S."/>
            <person name="Albert R."/>
            <person name="Binder M."/>
            <person name="Bloem J."/>
            <person name="Labutti K."/>
            <person name="Salamov A."/>
            <person name="Andreopoulos B."/>
            <person name="Baker S."/>
            <person name="Barry K."/>
            <person name="Bills G."/>
            <person name="Bluhm B."/>
            <person name="Cannon C."/>
            <person name="Castanera R."/>
            <person name="Culley D."/>
            <person name="Daum C."/>
            <person name="Ezra D."/>
            <person name="Gonzalez J."/>
            <person name="Henrissat B."/>
            <person name="Kuo A."/>
            <person name="Liang C."/>
            <person name="Lipzen A."/>
            <person name="Lutzoni F."/>
            <person name="Magnuson J."/>
            <person name="Mondo S."/>
            <person name="Nolan M."/>
            <person name="Ohm R."/>
            <person name="Pangilinan J."/>
            <person name="Park H.-J."/>
            <person name="Ramirez L."/>
            <person name="Alfaro M."/>
            <person name="Sun H."/>
            <person name="Tritt A."/>
            <person name="Yoshinaga Y."/>
            <person name="Zwiers L.-H."/>
            <person name="Turgeon B."/>
            <person name="Goodwin S."/>
            <person name="Spatafora J."/>
            <person name="Crous P."/>
            <person name="Grigoriev I."/>
        </authorList>
    </citation>
    <scope>NUCLEOTIDE SEQUENCE</scope>
    <source>
        <strain evidence="1">CBS 123094</strain>
    </source>
</reference>
<dbReference type="AlphaFoldDB" id="A0A6A5WE75"/>
<accession>A0A6A5WE75</accession>
<dbReference type="PANTHER" id="PTHR36578:SF2">
    <property type="entry name" value="PA14 DOMAIN-CONTAINING PROTEIN"/>
    <property type="match status" value="1"/>
</dbReference>
<evidence type="ECO:0000313" key="2">
    <source>
        <dbReference type="Proteomes" id="UP000799779"/>
    </source>
</evidence>
<dbReference type="EMBL" id="ML977592">
    <property type="protein sequence ID" value="KAF1999922.1"/>
    <property type="molecule type" value="Genomic_DNA"/>
</dbReference>
<sequence>MLQGQNSSSFFLRKHSSICKVGYFLRQSIIYFTIANVIICFKTPTLVHCPSFTAFVSNLHLPKLLRYPNMSLYKSATLLALASSVIALPQTQNADVVRQKRDNNTCAVQPKGDGPVPTPDTAEAFVAYKPFSEAAYAATIPKGYVQTFKDLHAASTAQGYLGYTTLESYDTNACAAACTNTYGCSSFNIFFERAPTLDPAATCANPPSTTVIKCSLWGGPVFAKNAVNDGQWRNDFHVVISGSNGYINEAFTKCPDYKFLYYGNAAINAPLDCEGKDTYMGYKRFNDSLPYNPARCEAVCQETNTYNLAHPPTDGSEVKLCNFFNSYVLSKNGVKQGQVCSMYTKAWPNAFATNEGQYRGDDHYTISWSLGFETKSEPCHACLPGMQPGNSWTGGDVYEI</sequence>
<dbReference type="PANTHER" id="PTHR36578">
    <property type="entry name" value="CHROMOSOME 15, WHOLE GENOME SHOTGUN SEQUENCE"/>
    <property type="match status" value="1"/>
</dbReference>
<organism evidence="1 2">
    <name type="scientific">Amniculicola lignicola CBS 123094</name>
    <dbReference type="NCBI Taxonomy" id="1392246"/>
    <lineage>
        <taxon>Eukaryota</taxon>
        <taxon>Fungi</taxon>
        <taxon>Dikarya</taxon>
        <taxon>Ascomycota</taxon>
        <taxon>Pezizomycotina</taxon>
        <taxon>Dothideomycetes</taxon>
        <taxon>Pleosporomycetidae</taxon>
        <taxon>Pleosporales</taxon>
        <taxon>Amniculicolaceae</taxon>
        <taxon>Amniculicola</taxon>
    </lineage>
</organism>
<dbReference type="OrthoDB" id="271448at2759"/>
<evidence type="ECO:0000313" key="1">
    <source>
        <dbReference type="EMBL" id="KAF1999922.1"/>
    </source>
</evidence>
<dbReference type="Proteomes" id="UP000799779">
    <property type="component" value="Unassembled WGS sequence"/>
</dbReference>
<evidence type="ECO:0008006" key="3">
    <source>
        <dbReference type="Google" id="ProtNLM"/>
    </source>
</evidence>
<name>A0A6A5WE75_9PLEO</name>
<proteinExistence type="predicted"/>
<gene>
    <name evidence="1" type="ORF">P154DRAFT_211563</name>
</gene>
<keyword evidence="2" id="KW-1185">Reference proteome</keyword>